<reference evidence="1 2" key="1">
    <citation type="journal article" date="2020" name="Viruses">
        <title>Genomic Characterization, Formulation and Efficacy in Planta of a Siphoviridae and Podoviridae Protection Cocktail against the Bacterial Plant Pathogens Pectobacterium spp.</title>
        <authorList>
            <person name="Zaczek-Moczydlowska M.A."/>
            <person name="Young G.K."/>
            <person name="Trudgett J."/>
            <person name="Fleming C.C."/>
            <person name="Campbell K."/>
            <person name="O'Hanlon R."/>
        </authorList>
    </citation>
    <scope>NUCLEOTIDE SEQUENCE [LARGE SCALE GENOMIC DNA]</scope>
</reference>
<sequence>MRLKASMATARTSFRATPKIASRLNRSAASIHSFFEFACSKSGMISSATSAACSFSISRACFMNVARVISESPSWWKPFSHLSSKESMSKLKAWADHFRATSYANS</sequence>
<evidence type="ECO:0000313" key="2">
    <source>
        <dbReference type="Proteomes" id="UP000465092"/>
    </source>
</evidence>
<organism evidence="1 2">
    <name type="scientific">Pectobacterium phage MA12</name>
    <dbReference type="NCBI Taxonomy" id="2686474"/>
    <lineage>
        <taxon>Viruses</taxon>
        <taxon>Duplodnaviria</taxon>
        <taxon>Heunggongvirae</taxon>
        <taxon>Uroviricota</taxon>
        <taxon>Caudoviricetes</taxon>
        <taxon>Casjensviridae</taxon>
        <taxon>Newforgelanevirus</taxon>
        <taxon>Newforgelanevirus MA12</taxon>
    </lineage>
</organism>
<evidence type="ECO:0000313" key="1">
    <source>
        <dbReference type="EMBL" id="QHI00850.1"/>
    </source>
</evidence>
<protein>
    <submittedName>
        <fullName evidence="1">Uncharacterized protein</fullName>
    </submittedName>
</protein>
<dbReference type="Proteomes" id="UP000465092">
    <property type="component" value="Segment"/>
</dbReference>
<accession>A0A6B9RP00</accession>
<name>A0A6B9RP00_9CAUD</name>
<gene>
    <name evidence="1" type="ORF">MA12_gp23</name>
</gene>
<dbReference type="EMBL" id="MN692199">
    <property type="protein sequence ID" value="QHI00850.1"/>
    <property type="molecule type" value="Genomic_DNA"/>
</dbReference>
<proteinExistence type="predicted"/>
<keyword evidence="2" id="KW-1185">Reference proteome</keyword>